<protein>
    <submittedName>
        <fullName evidence="1">Uncharacterized protein</fullName>
    </submittedName>
</protein>
<evidence type="ECO:0000313" key="1">
    <source>
        <dbReference type="EMBL" id="CAD8075971.1"/>
    </source>
</evidence>
<proteinExistence type="predicted"/>
<organism evidence="1 2">
    <name type="scientific">Paramecium primaurelia</name>
    <dbReference type="NCBI Taxonomy" id="5886"/>
    <lineage>
        <taxon>Eukaryota</taxon>
        <taxon>Sar</taxon>
        <taxon>Alveolata</taxon>
        <taxon>Ciliophora</taxon>
        <taxon>Intramacronucleata</taxon>
        <taxon>Oligohymenophorea</taxon>
        <taxon>Peniculida</taxon>
        <taxon>Parameciidae</taxon>
        <taxon>Paramecium</taxon>
    </lineage>
</organism>
<sequence>MNHYENQANKHTLKVPNGNKTVYDPKGPAIFLLLVELKQYQEKAQMLKDDQGISGILDQLCKGFIKLNLDETLRSFQQIIFQSAKQQSLEHSLIQPYPSQQQFAKQQKFVLMIGQTQL</sequence>
<dbReference type="Proteomes" id="UP000688137">
    <property type="component" value="Unassembled WGS sequence"/>
</dbReference>
<keyword evidence="2" id="KW-1185">Reference proteome</keyword>
<name>A0A8S1MCP9_PARPR</name>
<dbReference type="AlphaFoldDB" id="A0A8S1MCP9"/>
<reference evidence="1" key="1">
    <citation type="submission" date="2021-01" db="EMBL/GenBank/DDBJ databases">
        <authorList>
            <consortium name="Genoscope - CEA"/>
            <person name="William W."/>
        </authorList>
    </citation>
    <scope>NUCLEOTIDE SEQUENCE</scope>
</reference>
<accession>A0A8S1MCP9</accession>
<evidence type="ECO:0000313" key="2">
    <source>
        <dbReference type="Proteomes" id="UP000688137"/>
    </source>
</evidence>
<gene>
    <name evidence="1" type="ORF">PPRIM_AZ9-3.1.T0550169</name>
</gene>
<dbReference type="EMBL" id="CAJJDM010000055">
    <property type="protein sequence ID" value="CAD8075971.1"/>
    <property type="molecule type" value="Genomic_DNA"/>
</dbReference>
<comment type="caution">
    <text evidence="1">The sequence shown here is derived from an EMBL/GenBank/DDBJ whole genome shotgun (WGS) entry which is preliminary data.</text>
</comment>